<dbReference type="EMBL" id="JAUKUA010000004">
    <property type="protein sequence ID" value="KAK0714954.1"/>
    <property type="molecule type" value="Genomic_DNA"/>
</dbReference>
<reference evidence="2" key="1">
    <citation type="submission" date="2023-06" db="EMBL/GenBank/DDBJ databases">
        <title>Genome-scale phylogeny and comparative genomics of the fungal order Sordariales.</title>
        <authorList>
            <consortium name="Lawrence Berkeley National Laboratory"/>
            <person name="Hensen N."/>
            <person name="Bonometti L."/>
            <person name="Westerberg I."/>
            <person name="Brannstrom I.O."/>
            <person name="Guillou S."/>
            <person name="Cros-Aarteil S."/>
            <person name="Calhoun S."/>
            <person name="Haridas S."/>
            <person name="Kuo A."/>
            <person name="Mondo S."/>
            <person name="Pangilinan J."/>
            <person name="Riley R."/>
            <person name="Labutti K."/>
            <person name="Andreopoulos B."/>
            <person name="Lipzen A."/>
            <person name="Chen C."/>
            <person name="Yanf M."/>
            <person name="Daum C."/>
            <person name="Ng V."/>
            <person name="Clum A."/>
            <person name="Steindorff A."/>
            <person name="Ohm R."/>
            <person name="Martin F."/>
            <person name="Silar P."/>
            <person name="Natvig D."/>
            <person name="Lalanne C."/>
            <person name="Gautier V."/>
            <person name="Ament-Velasquez S.L."/>
            <person name="Kruys A."/>
            <person name="Hutchinson M.I."/>
            <person name="Powell A.J."/>
            <person name="Barry K."/>
            <person name="Miller A.N."/>
            <person name="Grigoriev I.V."/>
            <person name="Debuchy R."/>
            <person name="Gladieux P."/>
            <person name="Thoren M.H."/>
            <person name="Johannesson H."/>
        </authorList>
    </citation>
    <scope>NUCLEOTIDE SEQUENCE</scope>
    <source>
        <strain evidence="2">SMH4607-1</strain>
    </source>
</reference>
<evidence type="ECO:0000313" key="3">
    <source>
        <dbReference type="Proteomes" id="UP001172102"/>
    </source>
</evidence>
<evidence type="ECO:0000313" key="2">
    <source>
        <dbReference type="EMBL" id="KAK0714954.1"/>
    </source>
</evidence>
<feature type="compositionally biased region" description="Basic residues" evidence="1">
    <location>
        <begin position="52"/>
        <end position="62"/>
    </location>
</feature>
<sequence>MQRCRAASPLWPTVASPSPSIIGTRTPASPRCAKVKKKKDELPSTCASNQRRPAKQLRGSKY</sequence>
<accession>A0AA40AFL7</accession>
<dbReference type="AlphaFoldDB" id="A0AA40AFL7"/>
<gene>
    <name evidence="2" type="ORF">B0H67DRAFT_579587</name>
</gene>
<dbReference type="Proteomes" id="UP001172102">
    <property type="component" value="Unassembled WGS sequence"/>
</dbReference>
<keyword evidence="3" id="KW-1185">Reference proteome</keyword>
<comment type="caution">
    <text evidence="2">The sequence shown here is derived from an EMBL/GenBank/DDBJ whole genome shotgun (WGS) entry which is preliminary data.</text>
</comment>
<organism evidence="2 3">
    <name type="scientific">Lasiosphaeris hirsuta</name>
    <dbReference type="NCBI Taxonomy" id="260670"/>
    <lineage>
        <taxon>Eukaryota</taxon>
        <taxon>Fungi</taxon>
        <taxon>Dikarya</taxon>
        <taxon>Ascomycota</taxon>
        <taxon>Pezizomycotina</taxon>
        <taxon>Sordariomycetes</taxon>
        <taxon>Sordariomycetidae</taxon>
        <taxon>Sordariales</taxon>
        <taxon>Lasiosphaeriaceae</taxon>
        <taxon>Lasiosphaeris</taxon>
    </lineage>
</organism>
<feature type="compositionally biased region" description="Polar residues" evidence="1">
    <location>
        <begin position="15"/>
        <end position="27"/>
    </location>
</feature>
<feature type="region of interest" description="Disordered" evidence="1">
    <location>
        <begin position="1"/>
        <end position="62"/>
    </location>
</feature>
<evidence type="ECO:0000256" key="1">
    <source>
        <dbReference type="SAM" id="MobiDB-lite"/>
    </source>
</evidence>
<proteinExistence type="predicted"/>
<protein>
    <submittedName>
        <fullName evidence="2">Uncharacterized protein</fullName>
    </submittedName>
</protein>
<name>A0AA40AFL7_9PEZI</name>